<proteinExistence type="predicted"/>
<accession>X1W2S0</accession>
<reference evidence="1" key="1">
    <citation type="journal article" date="2014" name="Front. Microbiol.">
        <title>High frequency of phylogenetically diverse reductive dehalogenase-homologous genes in deep subseafloor sedimentary metagenomes.</title>
        <authorList>
            <person name="Kawai M."/>
            <person name="Futagami T."/>
            <person name="Toyoda A."/>
            <person name="Takaki Y."/>
            <person name="Nishi S."/>
            <person name="Hori S."/>
            <person name="Arai W."/>
            <person name="Tsubouchi T."/>
            <person name="Morono Y."/>
            <person name="Uchiyama I."/>
            <person name="Ito T."/>
            <person name="Fujiyama A."/>
            <person name="Inagaki F."/>
            <person name="Takami H."/>
        </authorList>
    </citation>
    <scope>NUCLEOTIDE SEQUENCE</scope>
    <source>
        <strain evidence="1">Expedition CK06-06</strain>
    </source>
</reference>
<feature type="non-terminal residue" evidence="1">
    <location>
        <position position="218"/>
    </location>
</feature>
<feature type="non-terminal residue" evidence="1">
    <location>
        <position position="1"/>
    </location>
</feature>
<evidence type="ECO:0000313" key="1">
    <source>
        <dbReference type="EMBL" id="GAJ24190.1"/>
    </source>
</evidence>
<dbReference type="AlphaFoldDB" id="X1W2S0"/>
<comment type="caution">
    <text evidence="1">The sequence shown here is derived from an EMBL/GenBank/DDBJ whole genome shotgun (WGS) entry which is preliminary data.</text>
</comment>
<sequence>YSYKESKYVEYLKENVDLMSNLILQILDYDGKWIPVRKIPLKSSLIYSFDTKLLISEYDFAFPLRETRIMKLTYLPSSLIDFDGYQYEVDYDTFNLVYNISGSIDQIFFLHVQGLPTKLEFIPDIMSDGVENARFFLEREYSTATVPELTLEEGSPFTYLDLHEYVLDNIELKFRLSELLDPTLSESAVGTSSTSSFGSGVANQLIWIEVGWKPRAID</sequence>
<name>X1W2S0_9ZZZZ</name>
<protein>
    <submittedName>
        <fullName evidence="1">Uncharacterized protein</fullName>
    </submittedName>
</protein>
<organism evidence="1">
    <name type="scientific">marine sediment metagenome</name>
    <dbReference type="NCBI Taxonomy" id="412755"/>
    <lineage>
        <taxon>unclassified sequences</taxon>
        <taxon>metagenomes</taxon>
        <taxon>ecological metagenomes</taxon>
    </lineage>
</organism>
<dbReference type="EMBL" id="BARW01036014">
    <property type="protein sequence ID" value="GAJ24190.1"/>
    <property type="molecule type" value="Genomic_DNA"/>
</dbReference>
<gene>
    <name evidence="1" type="ORF">S12H4_56028</name>
</gene>